<dbReference type="RefSeq" id="WP_237231079.1">
    <property type="nucleotide sequence ID" value="NZ_JAKKDV010000002.1"/>
</dbReference>
<dbReference type="EMBL" id="JAKKDV010000002">
    <property type="protein sequence ID" value="MCF7560402.1"/>
    <property type="molecule type" value="Genomic_DNA"/>
</dbReference>
<evidence type="ECO:0000313" key="3">
    <source>
        <dbReference type="Proteomes" id="UP001200022"/>
    </source>
</evidence>
<evidence type="ECO:0000256" key="1">
    <source>
        <dbReference type="SAM" id="Phobius"/>
    </source>
</evidence>
<proteinExistence type="predicted"/>
<reference evidence="2 3" key="1">
    <citation type="submission" date="2022-01" db="EMBL/GenBank/DDBJ databases">
        <title>Draft genome sequence of Sabulilitoribacter multivorans KCTC 32326.</title>
        <authorList>
            <person name="Oh J.-S."/>
        </authorList>
    </citation>
    <scope>NUCLEOTIDE SEQUENCE [LARGE SCALE GENOMIC DNA]</scope>
    <source>
        <strain evidence="2 3">M-M16</strain>
    </source>
</reference>
<feature type="transmembrane region" description="Helical" evidence="1">
    <location>
        <begin position="189"/>
        <end position="210"/>
    </location>
</feature>
<organism evidence="2 3">
    <name type="scientific">Flaviramulus multivorans</name>
    <dbReference type="NCBI Taxonomy" id="1304750"/>
    <lineage>
        <taxon>Bacteria</taxon>
        <taxon>Pseudomonadati</taxon>
        <taxon>Bacteroidota</taxon>
        <taxon>Flavobacteriia</taxon>
        <taxon>Flavobacteriales</taxon>
        <taxon>Flavobacteriaceae</taxon>
        <taxon>Flaviramulus</taxon>
    </lineage>
</organism>
<keyword evidence="3" id="KW-1185">Reference proteome</keyword>
<evidence type="ECO:0000313" key="2">
    <source>
        <dbReference type="EMBL" id="MCF7560402.1"/>
    </source>
</evidence>
<evidence type="ECO:0008006" key="4">
    <source>
        <dbReference type="Google" id="ProtNLM"/>
    </source>
</evidence>
<keyword evidence="1" id="KW-0812">Transmembrane</keyword>
<name>A0ABS9II03_9FLAO</name>
<keyword evidence="1" id="KW-0472">Membrane</keyword>
<comment type="caution">
    <text evidence="2">The sequence shown here is derived from an EMBL/GenBank/DDBJ whole genome shotgun (WGS) entry which is preliminary data.</text>
</comment>
<dbReference type="Proteomes" id="UP001200022">
    <property type="component" value="Unassembled WGS sequence"/>
</dbReference>
<feature type="transmembrane region" description="Helical" evidence="1">
    <location>
        <begin position="216"/>
        <end position="240"/>
    </location>
</feature>
<feature type="transmembrane region" description="Helical" evidence="1">
    <location>
        <begin position="42"/>
        <end position="61"/>
    </location>
</feature>
<keyword evidence="1" id="KW-1133">Transmembrane helix</keyword>
<sequence>MRNINKTINISKNLIIFGVPLLIIGLMVLIVNSSIFKINPTVLSIGVTFDLLLTVPLMYLLLIRKTNIPKTTVIPLLILSIIICTLILPTENQYYLNLFKTWVLPIVEISVLSYVIYNVRKGIKRYKLNKTDSFDFFTTLKQTCYELLPKGIVMPIVTEIAVFYYGFIYWKKRYLKNNEFSYHKNSGTIALLLAIILIVAVETFVLHILLIKWSSIAAWILTFLSIYSGIQILGFLKSILKRPISIERNKLYLRYGIMTETTIDLRDIDTIEISSKDIELNKDTRKLSILGALESHNIIIHLKKENELIGLYGIKRKYKNIALYIDDKIKFENQITQGLQQLA</sequence>
<accession>A0ABS9II03</accession>
<gene>
    <name evidence="2" type="ORF">L3X39_07115</name>
</gene>
<feature type="transmembrane region" description="Helical" evidence="1">
    <location>
        <begin position="12"/>
        <end position="36"/>
    </location>
</feature>
<feature type="transmembrane region" description="Helical" evidence="1">
    <location>
        <begin position="102"/>
        <end position="119"/>
    </location>
</feature>
<protein>
    <recommendedName>
        <fullName evidence="4">PH domain-containing protein</fullName>
    </recommendedName>
</protein>
<feature type="transmembrane region" description="Helical" evidence="1">
    <location>
        <begin position="73"/>
        <end position="90"/>
    </location>
</feature>